<dbReference type="AlphaFoldDB" id="A0A2P2IJL2"/>
<organism evidence="2">
    <name type="scientific">Rhizophora mucronata</name>
    <name type="common">Asiatic mangrove</name>
    <dbReference type="NCBI Taxonomy" id="61149"/>
    <lineage>
        <taxon>Eukaryota</taxon>
        <taxon>Viridiplantae</taxon>
        <taxon>Streptophyta</taxon>
        <taxon>Embryophyta</taxon>
        <taxon>Tracheophyta</taxon>
        <taxon>Spermatophyta</taxon>
        <taxon>Magnoliopsida</taxon>
        <taxon>eudicotyledons</taxon>
        <taxon>Gunneridae</taxon>
        <taxon>Pentapetalae</taxon>
        <taxon>rosids</taxon>
        <taxon>fabids</taxon>
        <taxon>Malpighiales</taxon>
        <taxon>Rhizophoraceae</taxon>
        <taxon>Rhizophora</taxon>
    </lineage>
</organism>
<feature type="transmembrane region" description="Helical" evidence="1">
    <location>
        <begin position="25"/>
        <end position="48"/>
    </location>
</feature>
<keyword evidence="1" id="KW-1133">Transmembrane helix</keyword>
<proteinExistence type="predicted"/>
<keyword evidence="1" id="KW-0812">Transmembrane</keyword>
<name>A0A2P2IJL2_RHIMU</name>
<dbReference type="EMBL" id="GGEC01000925">
    <property type="protein sequence ID" value="MBW81408.1"/>
    <property type="molecule type" value="Transcribed_RNA"/>
</dbReference>
<accession>A0A2P2IJL2</accession>
<protein>
    <submittedName>
        <fullName evidence="2">Uncharacterized protein</fullName>
    </submittedName>
</protein>
<evidence type="ECO:0000256" key="1">
    <source>
        <dbReference type="SAM" id="Phobius"/>
    </source>
</evidence>
<sequence>MWVYVGEVKSVKYSNNWNRCRMESFLLILLLYPQILSSLICLSCLPILQVYSRFTLTMNLWQK</sequence>
<keyword evidence="1" id="KW-0472">Membrane</keyword>
<evidence type="ECO:0000313" key="2">
    <source>
        <dbReference type="EMBL" id="MBW81408.1"/>
    </source>
</evidence>
<reference evidence="2" key="1">
    <citation type="submission" date="2018-02" db="EMBL/GenBank/DDBJ databases">
        <title>Rhizophora mucronata_Transcriptome.</title>
        <authorList>
            <person name="Meera S.P."/>
            <person name="Sreeshan A."/>
            <person name="Augustine A."/>
        </authorList>
    </citation>
    <scope>NUCLEOTIDE SEQUENCE</scope>
    <source>
        <tissue evidence="2">Leaf</tissue>
    </source>
</reference>